<dbReference type="SMART" id="SM00473">
    <property type="entry name" value="PAN_AP"/>
    <property type="match status" value="1"/>
</dbReference>
<dbReference type="InterPro" id="IPR003609">
    <property type="entry name" value="Pan_app"/>
</dbReference>
<accession>A0A6A6KCP7</accession>
<organism evidence="4 5">
    <name type="scientific">Hevea brasiliensis</name>
    <name type="common">Para rubber tree</name>
    <name type="synonym">Siphonia brasiliensis</name>
    <dbReference type="NCBI Taxonomy" id="3981"/>
    <lineage>
        <taxon>Eukaryota</taxon>
        <taxon>Viridiplantae</taxon>
        <taxon>Streptophyta</taxon>
        <taxon>Embryophyta</taxon>
        <taxon>Tracheophyta</taxon>
        <taxon>Spermatophyta</taxon>
        <taxon>Magnoliopsida</taxon>
        <taxon>eudicotyledons</taxon>
        <taxon>Gunneridae</taxon>
        <taxon>Pentapetalae</taxon>
        <taxon>rosids</taxon>
        <taxon>fabids</taxon>
        <taxon>Malpighiales</taxon>
        <taxon>Euphorbiaceae</taxon>
        <taxon>Crotonoideae</taxon>
        <taxon>Micrandreae</taxon>
        <taxon>Hevea</taxon>
    </lineage>
</organism>
<dbReference type="GO" id="GO:0048544">
    <property type="term" value="P:recognition of pollen"/>
    <property type="evidence" value="ECO:0007669"/>
    <property type="project" value="InterPro"/>
</dbReference>
<keyword evidence="1" id="KW-0732">Signal</keyword>
<dbReference type="PANTHER" id="PTHR32444:SF183">
    <property type="entry name" value="APPLE DOMAIN-CONTAINING PROTEIN"/>
    <property type="match status" value="1"/>
</dbReference>
<keyword evidence="5" id="KW-1185">Reference proteome</keyword>
<dbReference type="Pfam" id="PF00954">
    <property type="entry name" value="S_locus_glycop"/>
    <property type="match status" value="1"/>
</dbReference>
<protein>
    <recommendedName>
        <fullName evidence="3">Apple domain-containing protein</fullName>
    </recommendedName>
</protein>
<comment type="caution">
    <text evidence="4">The sequence shown here is derived from an EMBL/GenBank/DDBJ whole genome shotgun (WGS) entry which is preliminary data.</text>
</comment>
<dbReference type="InterPro" id="IPR000858">
    <property type="entry name" value="S_locus_glycoprot_dom"/>
</dbReference>
<dbReference type="EMBL" id="JAAGAX010000017">
    <property type="protein sequence ID" value="KAF2285906.1"/>
    <property type="molecule type" value="Genomic_DNA"/>
</dbReference>
<evidence type="ECO:0000313" key="4">
    <source>
        <dbReference type="EMBL" id="KAF2285906.1"/>
    </source>
</evidence>
<keyword evidence="2" id="KW-1015">Disulfide bond</keyword>
<evidence type="ECO:0000256" key="2">
    <source>
        <dbReference type="ARBA" id="ARBA00023157"/>
    </source>
</evidence>
<dbReference type="PANTHER" id="PTHR32444">
    <property type="entry name" value="BULB-TYPE LECTIN DOMAIN-CONTAINING PROTEIN"/>
    <property type="match status" value="1"/>
</dbReference>
<dbReference type="AlphaFoldDB" id="A0A6A6KCP7"/>
<sequence>MEWPSFRGSPQLPQIEIFKYEFELNKNGVYYGCKVQGTLMSRLVNRSGFVERFGRTDGSNGWRNLYSAPLDQCDKYSFCGANMKCNIIDNSPNCVCLEGFVSRSSKNWRDGCVRRTPLDCKTGDIFRSYTGLKLPDTSGSRYNMTMSLAECKEMCSGNCSCTAYANSNINGSGCLLWFGELADMRKYNVAGQDIYIRMSSSKPERRDETGLRGKV</sequence>
<name>A0A6A6KCP7_HEVBR</name>
<dbReference type="PROSITE" id="PS50948">
    <property type="entry name" value="PAN"/>
    <property type="match status" value="1"/>
</dbReference>
<reference evidence="4 5" key="1">
    <citation type="journal article" date="2020" name="Mol. Plant">
        <title>The Chromosome-Based Rubber Tree Genome Provides New Insights into Spurge Genome Evolution and Rubber Biosynthesis.</title>
        <authorList>
            <person name="Liu J."/>
            <person name="Shi C."/>
            <person name="Shi C.C."/>
            <person name="Li W."/>
            <person name="Zhang Q.J."/>
            <person name="Zhang Y."/>
            <person name="Li K."/>
            <person name="Lu H.F."/>
            <person name="Shi C."/>
            <person name="Zhu S.T."/>
            <person name="Xiao Z.Y."/>
            <person name="Nan H."/>
            <person name="Yue Y."/>
            <person name="Zhu X.G."/>
            <person name="Wu Y."/>
            <person name="Hong X.N."/>
            <person name="Fan G.Y."/>
            <person name="Tong Y."/>
            <person name="Zhang D."/>
            <person name="Mao C.L."/>
            <person name="Liu Y.L."/>
            <person name="Hao S.J."/>
            <person name="Liu W.Q."/>
            <person name="Lv M.Q."/>
            <person name="Zhang H.B."/>
            <person name="Liu Y."/>
            <person name="Hu-Tang G.R."/>
            <person name="Wang J.P."/>
            <person name="Wang J.H."/>
            <person name="Sun Y.H."/>
            <person name="Ni S.B."/>
            <person name="Chen W.B."/>
            <person name="Zhang X.C."/>
            <person name="Jiao Y.N."/>
            <person name="Eichler E.E."/>
            <person name="Li G.H."/>
            <person name="Liu X."/>
            <person name="Gao L.Z."/>
        </authorList>
    </citation>
    <scope>NUCLEOTIDE SEQUENCE [LARGE SCALE GENOMIC DNA]</scope>
    <source>
        <strain evidence="5">cv. GT1</strain>
        <tissue evidence="4">Leaf</tissue>
    </source>
</reference>
<evidence type="ECO:0000256" key="1">
    <source>
        <dbReference type="ARBA" id="ARBA00022729"/>
    </source>
</evidence>
<dbReference type="CDD" id="cd01098">
    <property type="entry name" value="PAN_AP_plant"/>
    <property type="match status" value="1"/>
</dbReference>
<evidence type="ECO:0000259" key="3">
    <source>
        <dbReference type="PROSITE" id="PS50948"/>
    </source>
</evidence>
<dbReference type="Pfam" id="PF08276">
    <property type="entry name" value="PAN_2"/>
    <property type="match status" value="1"/>
</dbReference>
<proteinExistence type="predicted"/>
<evidence type="ECO:0000313" key="5">
    <source>
        <dbReference type="Proteomes" id="UP000467840"/>
    </source>
</evidence>
<feature type="domain" description="Apple" evidence="3">
    <location>
        <begin position="120"/>
        <end position="199"/>
    </location>
</feature>
<gene>
    <name evidence="4" type="ORF">GH714_008860</name>
</gene>
<dbReference type="Proteomes" id="UP000467840">
    <property type="component" value="Chromosome 3"/>
</dbReference>
<dbReference type="Gene3D" id="3.50.4.10">
    <property type="entry name" value="Hepatocyte Growth Factor"/>
    <property type="match status" value="1"/>
</dbReference>